<dbReference type="SUPFAM" id="SSF46785">
    <property type="entry name" value="Winged helix' DNA-binding domain"/>
    <property type="match status" value="1"/>
</dbReference>
<dbReference type="CDD" id="cd07377">
    <property type="entry name" value="WHTH_GntR"/>
    <property type="match status" value="1"/>
</dbReference>
<evidence type="ECO:0000256" key="1">
    <source>
        <dbReference type="ARBA" id="ARBA00005384"/>
    </source>
</evidence>
<dbReference type="SUPFAM" id="SSF53383">
    <property type="entry name" value="PLP-dependent transferases"/>
    <property type="match status" value="1"/>
</dbReference>
<dbReference type="PANTHER" id="PTHR46577:SF1">
    <property type="entry name" value="HTH-TYPE TRANSCRIPTIONAL REGULATORY PROTEIN GABR"/>
    <property type="match status" value="1"/>
</dbReference>
<dbReference type="InterPro" id="IPR000524">
    <property type="entry name" value="Tscrpt_reg_HTH_GntR"/>
</dbReference>
<dbReference type="InterPro" id="IPR015421">
    <property type="entry name" value="PyrdxlP-dep_Trfase_major"/>
</dbReference>
<dbReference type="PRINTS" id="PR00035">
    <property type="entry name" value="HTHGNTR"/>
</dbReference>
<dbReference type="Proteomes" id="UP001501004">
    <property type="component" value="Unassembled WGS sequence"/>
</dbReference>
<reference evidence="8" key="1">
    <citation type="journal article" date="2019" name="Int. J. Syst. Evol. Microbiol.">
        <title>The Global Catalogue of Microorganisms (GCM) 10K type strain sequencing project: providing services to taxonomists for standard genome sequencing and annotation.</title>
        <authorList>
            <consortium name="The Broad Institute Genomics Platform"/>
            <consortium name="The Broad Institute Genome Sequencing Center for Infectious Disease"/>
            <person name="Wu L."/>
            <person name="Ma J."/>
        </authorList>
    </citation>
    <scope>NUCLEOTIDE SEQUENCE [LARGE SCALE GENOMIC DNA]</scope>
    <source>
        <strain evidence="8">JCM 16949</strain>
    </source>
</reference>
<evidence type="ECO:0000259" key="6">
    <source>
        <dbReference type="PROSITE" id="PS50949"/>
    </source>
</evidence>
<keyword evidence="7" id="KW-0808">Transferase</keyword>
<dbReference type="Gene3D" id="3.40.640.10">
    <property type="entry name" value="Type I PLP-dependent aspartate aminotransferase-like (Major domain)"/>
    <property type="match status" value="1"/>
</dbReference>
<keyword evidence="8" id="KW-1185">Reference proteome</keyword>
<dbReference type="EMBL" id="BAABAE010000001">
    <property type="protein sequence ID" value="GAA3728200.1"/>
    <property type="molecule type" value="Genomic_DNA"/>
</dbReference>
<keyword evidence="3" id="KW-0805">Transcription regulation</keyword>
<dbReference type="InterPro" id="IPR004839">
    <property type="entry name" value="Aminotransferase_I/II_large"/>
</dbReference>
<dbReference type="GO" id="GO:0008483">
    <property type="term" value="F:transaminase activity"/>
    <property type="evidence" value="ECO:0007669"/>
    <property type="project" value="UniProtKB-KW"/>
</dbReference>
<evidence type="ECO:0000313" key="7">
    <source>
        <dbReference type="EMBL" id="GAA3728200.1"/>
    </source>
</evidence>
<keyword evidence="5" id="KW-0804">Transcription</keyword>
<dbReference type="RefSeq" id="WP_344752685.1">
    <property type="nucleotide sequence ID" value="NZ_BAABAE010000001.1"/>
</dbReference>
<evidence type="ECO:0000256" key="4">
    <source>
        <dbReference type="ARBA" id="ARBA00023125"/>
    </source>
</evidence>
<name>A0ABP7EZA1_9MICO</name>
<dbReference type="CDD" id="cd00609">
    <property type="entry name" value="AAT_like"/>
    <property type="match status" value="1"/>
</dbReference>
<keyword evidence="7" id="KW-0032">Aminotransferase</keyword>
<dbReference type="Pfam" id="PF00392">
    <property type="entry name" value="GntR"/>
    <property type="match status" value="1"/>
</dbReference>
<keyword evidence="4" id="KW-0238">DNA-binding</keyword>
<evidence type="ECO:0000256" key="5">
    <source>
        <dbReference type="ARBA" id="ARBA00023163"/>
    </source>
</evidence>
<sequence>MASVSARALAALLADWRAASAGPAYTVLADRIRLLILDGRIAYGTRMPAERELAAQLGMSRTTITAAYAELRDGGYLDSQRGSGSSARIPQSSTIPAETAIAGYLDFTKATSPASSGLAAAAVLAAEDYPAYLGGSGFDLVGLPVLRTALAARFTSRGLPTEPEQLMVTVGAQHAIALLARTFLGRGSNAIVESPSYPHAFEALRLTGARLATVNVTTDDGWDVAALGDQFRRSHPAFAYLMPDFHNPTGRTMDAELRERVVALAEVAGCALVADETTAELDIDGPAPGAKRPLPIAAFGPAITVGSLAKTVWGGLRIGWIRAERDTIQRLVRARPAGDLGTPILDQLVAAHILADFDAVLAQRRDQLRAGRDHLVTALRERFPEWRVPDVAGGLAVWAGLGAPVSSQLALAARANGLLIAAGPRFGVDGAFERFLRIPFSYSAEETDRALDALAVAWASLGQGLPSESGYLAEVV</sequence>
<organism evidence="7 8">
    <name type="scientific">Leifsonella bigeumensis</name>
    <dbReference type="NCBI Taxonomy" id="433643"/>
    <lineage>
        <taxon>Bacteria</taxon>
        <taxon>Bacillati</taxon>
        <taxon>Actinomycetota</taxon>
        <taxon>Actinomycetes</taxon>
        <taxon>Micrococcales</taxon>
        <taxon>Microbacteriaceae</taxon>
        <taxon>Leifsonella</taxon>
    </lineage>
</organism>
<dbReference type="InterPro" id="IPR015424">
    <property type="entry name" value="PyrdxlP-dep_Trfase"/>
</dbReference>
<dbReference type="InterPro" id="IPR051446">
    <property type="entry name" value="HTH_trans_reg/aminotransferase"/>
</dbReference>
<feature type="domain" description="HTH gntR-type" evidence="6">
    <location>
        <begin position="22"/>
        <end position="90"/>
    </location>
</feature>
<evidence type="ECO:0000256" key="3">
    <source>
        <dbReference type="ARBA" id="ARBA00023015"/>
    </source>
</evidence>
<comment type="caution">
    <text evidence="7">The sequence shown here is derived from an EMBL/GenBank/DDBJ whole genome shotgun (WGS) entry which is preliminary data.</text>
</comment>
<evidence type="ECO:0000313" key="8">
    <source>
        <dbReference type="Proteomes" id="UP001501004"/>
    </source>
</evidence>
<dbReference type="Pfam" id="PF00155">
    <property type="entry name" value="Aminotran_1_2"/>
    <property type="match status" value="1"/>
</dbReference>
<dbReference type="InterPro" id="IPR036388">
    <property type="entry name" value="WH-like_DNA-bd_sf"/>
</dbReference>
<dbReference type="Gene3D" id="1.10.10.10">
    <property type="entry name" value="Winged helix-like DNA-binding domain superfamily/Winged helix DNA-binding domain"/>
    <property type="match status" value="1"/>
</dbReference>
<keyword evidence="2" id="KW-0663">Pyridoxal phosphate</keyword>
<comment type="similarity">
    <text evidence="1">In the C-terminal section; belongs to the class-I pyridoxal-phosphate-dependent aminotransferase family.</text>
</comment>
<gene>
    <name evidence="7" type="ORF">GCM10022239_01250</name>
</gene>
<dbReference type="InterPro" id="IPR036390">
    <property type="entry name" value="WH_DNA-bd_sf"/>
</dbReference>
<accession>A0ABP7EZA1</accession>
<protein>
    <submittedName>
        <fullName evidence="7">PLP-dependent aminotransferase family protein</fullName>
    </submittedName>
</protein>
<dbReference type="PROSITE" id="PS50949">
    <property type="entry name" value="HTH_GNTR"/>
    <property type="match status" value="1"/>
</dbReference>
<dbReference type="PANTHER" id="PTHR46577">
    <property type="entry name" value="HTH-TYPE TRANSCRIPTIONAL REGULATORY PROTEIN GABR"/>
    <property type="match status" value="1"/>
</dbReference>
<dbReference type="SMART" id="SM00345">
    <property type="entry name" value="HTH_GNTR"/>
    <property type="match status" value="1"/>
</dbReference>
<proteinExistence type="inferred from homology"/>
<evidence type="ECO:0000256" key="2">
    <source>
        <dbReference type="ARBA" id="ARBA00022898"/>
    </source>
</evidence>